<dbReference type="GO" id="GO:0016705">
    <property type="term" value="F:oxidoreductase activity, acting on paired donors, with incorporation or reduction of molecular oxygen"/>
    <property type="evidence" value="ECO:0007669"/>
    <property type="project" value="InterPro"/>
</dbReference>
<evidence type="ECO:0008006" key="17">
    <source>
        <dbReference type="Google" id="ProtNLM"/>
    </source>
</evidence>
<evidence type="ECO:0000256" key="4">
    <source>
        <dbReference type="ARBA" id="ARBA00010617"/>
    </source>
</evidence>
<dbReference type="GO" id="GO:0005506">
    <property type="term" value="F:iron ion binding"/>
    <property type="evidence" value="ECO:0007669"/>
    <property type="project" value="InterPro"/>
</dbReference>
<name>A0AAD5VZE3_9AGAR</name>
<dbReference type="Proteomes" id="UP001213000">
    <property type="component" value="Unassembled WGS sequence"/>
</dbReference>
<keyword evidence="12 14" id="KW-0472">Membrane</keyword>
<comment type="similarity">
    <text evidence="4">Belongs to the cytochrome P450 family.</text>
</comment>
<evidence type="ECO:0000256" key="2">
    <source>
        <dbReference type="ARBA" id="ARBA00004370"/>
    </source>
</evidence>
<evidence type="ECO:0000256" key="11">
    <source>
        <dbReference type="ARBA" id="ARBA00023033"/>
    </source>
</evidence>
<comment type="pathway">
    <text evidence="3">Secondary metabolite biosynthesis; terpenoid biosynthesis.</text>
</comment>
<protein>
    <recommendedName>
        <fullName evidence="17">Cytochrome P450</fullName>
    </recommendedName>
</protein>
<evidence type="ECO:0000256" key="10">
    <source>
        <dbReference type="ARBA" id="ARBA00023004"/>
    </source>
</evidence>
<keyword evidence="7 13" id="KW-0479">Metal-binding</keyword>
<evidence type="ECO:0000256" key="3">
    <source>
        <dbReference type="ARBA" id="ARBA00004721"/>
    </source>
</evidence>
<keyword evidence="8 14" id="KW-1133">Transmembrane helix</keyword>
<evidence type="ECO:0000256" key="12">
    <source>
        <dbReference type="ARBA" id="ARBA00023136"/>
    </source>
</evidence>
<sequence>MVLSQPFMAWGGYWAIPAVVLLAFVSLFFYRCVFYPMYLSPLRYASRAPLSASFSPFLSFLLGPFSGQFLAVTKGEAGIIQDDWLERYAKDKGVVRVLGPAWTERLVVFNPDIWRKILVEGHDNYIKPRTWRNPLKIFLGEGIFTVGSPECHTVLRKMINPAFSLINLASQTDRFYEVAEALVDAVAEQIEPAQSSTGCVLSVYPWMSRAALDIICSFAYSHYPKALRDQHSELAMALRTSFSAQNGWKQLILTIVISIPGLGSFLKSEPGWRTVEFITALIPQSPLSDLFDLFVSVMKSAAITRRIAKDIMDRERPDSLGLTSKWQTGSVIAVMENDLERDKADSYRFKISEDLVMGQIVSLMVAGYGPTSSSMSWTLYFLAANKDAQERLRQEVRSATANNSRPEYQTIKSLKWLDCVIMESLRILPGIPDVYLEANTTEHVAGMLIPKGTVLYFPVRAVNTSKSVWGPDAEEYRPERWLNRPAGLNVRDSFQSFFSGSHGCAGKTLAIMELKIVIAKLITNFEFDLAYEGQVPKLTYAFVMIPKDDMPLRVRRLQDTGCSE</sequence>
<keyword evidence="16" id="KW-1185">Reference proteome</keyword>
<evidence type="ECO:0000256" key="7">
    <source>
        <dbReference type="ARBA" id="ARBA00022723"/>
    </source>
</evidence>
<evidence type="ECO:0000256" key="1">
    <source>
        <dbReference type="ARBA" id="ARBA00001971"/>
    </source>
</evidence>
<dbReference type="EMBL" id="JANIEX010000069">
    <property type="protein sequence ID" value="KAJ3574423.1"/>
    <property type="molecule type" value="Genomic_DNA"/>
</dbReference>
<evidence type="ECO:0000256" key="9">
    <source>
        <dbReference type="ARBA" id="ARBA00023002"/>
    </source>
</evidence>
<dbReference type="Pfam" id="PF00067">
    <property type="entry name" value="p450"/>
    <property type="match status" value="2"/>
</dbReference>
<dbReference type="PRINTS" id="PR00463">
    <property type="entry name" value="EP450I"/>
</dbReference>
<dbReference type="GO" id="GO:0020037">
    <property type="term" value="F:heme binding"/>
    <property type="evidence" value="ECO:0007669"/>
    <property type="project" value="InterPro"/>
</dbReference>
<evidence type="ECO:0000313" key="15">
    <source>
        <dbReference type="EMBL" id="KAJ3574423.1"/>
    </source>
</evidence>
<keyword evidence="10 13" id="KW-0408">Iron</keyword>
<evidence type="ECO:0000256" key="13">
    <source>
        <dbReference type="PIRSR" id="PIRSR602401-1"/>
    </source>
</evidence>
<keyword evidence="5 13" id="KW-0349">Heme</keyword>
<dbReference type="InterPro" id="IPR050121">
    <property type="entry name" value="Cytochrome_P450_monoxygenase"/>
</dbReference>
<dbReference type="PANTHER" id="PTHR24305:SF166">
    <property type="entry name" value="CYTOCHROME P450 12A4, MITOCHONDRIAL-RELATED"/>
    <property type="match status" value="1"/>
</dbReference>
<evidence type="ECO:0000256" key="8">
    <source>
        <dbReference type="ARBA" id="ARBA00022989"/>
    </source>
</evidence>
<reference evidence="15" key="1">
    <citation type="submission" date="2022-07" db="EMBL/GenBank/DDBJ databases">
        <title>Genome Sequence of Leucocoprinus birnbaumii.</title>
        <authorList>
            <person name="Buettner E."/>
        </authorList>
    </citation>
    <scope>NUCLEOTIDE SEQUENCE</scope>
    <source>
        <strain evidence="15">VT141</strain>
    </source>
</reference>
<dbReference type="GO" id="GO:0016020">
    <property type="term" value="C:membrane"/>
    <property type="evidence" value="ECO:0007669"/>
    <property type="project" value="UniProtKB-SubCell"/>
</dbReference>
<keyword evidence="6 14" id="KW-0812">Transmembrane</keyword>
<dbReference type="Gene3D" id="1.10.630.10">
    <property type="entry name" value="Cytochrome P450"/>
    <property type="match status" value="1"/>
</dbReference>
<keyword evidence="11" id="KW-0503">Monooxygenase</keyword>
<dbReference type="PANTHER" id="PTHR24305">
    <property type="entry name" value="CYTOCHROME P450"/>
    <property type="match status" value="1"/>
</dbReference>
<feature type="transmembrane region" description="Helical" evidence="14">
    <location>
        <begin position="12"/>
        <end position="30"/>
    </location>
</feature>
<feature type="binding site" description="axial binding residue" evidence="13">
    <location>
        <position position="504"/>
    </location>
    <ligand>
        <name>heme</name>
        <dbReference type="ChEBI" id="CHEBI:30413"/>
    </ligand>
    <ligandPart>
        <name>Fe</name>
        <dbReference type="ChEBI" id="CHEBI:18248"/>
    </ligandPart>
</feature>
<dbReference type="PRINTS" id="PR00385">
    <property type="entry name" value="P450"/>
</dbReference>
<accession>A0AAD5VZE3</accession>
<comment type="cofactor">
    <cofactor evidence="1 13">
        <name>heme</name>
        <dbReference type="ChEBI" id="CHEBI:30413"/>
    </cofactor>
</comment>
<evidence type="ECO:0000313" key="16">
    <source>
        <dbReference type="Proteomes" id="UP001213000"/>
    </source>
</evidence>
<proteinExistence type="inferred from homology"/>
<dbReference type="InterPro" id="IPR036396">
    <property type="entry name" value="Cyt_P450_sf"/>
</dbReference>
<organism evidence="15 16">
    <name type="scientific">Leucocoprinus birnbaumii</name>
    <dbReference type="NCBI Taxonomy" id="56174"/>
    <lineage>
        <taxon>Eukaryota</taxon>
        <taxon>Fungi</taxon>
        <taxon>Dikarya</taxon>
        <taxon>Basidiomycota</taxon>
        <taxon>Agaricomycotina</taxon>
        <taxon>Agaricomycetes</taxon>
        <taxon>Agaricomycetidae</taxon>
        <taxon>Agaricales</taxon>
        <taxon>Agaricineae</taxon>
        <taxon>Agaricaceae</taxon>
        <taxon>Leucocoprinus</taxon>
    </lineage>
</organism>
<dbReference type="GO" id="GO:0004497">
    <property type="term" value="F:monooxygenase activity"/>
    <property type="evidence" value="ECO:0007669"/>
    <property type="project" value="UniProtKB-KW"/>
</dbReference>
<keyword evidence="9" id="KW-0560">Oxidoreductase</keyword>
<evidence type="ECO:0000256" key="5">
    <source>
        <dbReference type="ARBA" id="ARBA00022617"/>
    </source>
</evidence>
<comment type="caution">
    <text evidence="15">The sequence shown here is derived from an EMBL/GenBank/DDBJ whole genome shotgun (WGS) entry which is preliminary data.</text>
</comment>
<dbReference type="SUPFAM" id="SSF48264">
    <property type="entry name" value="Cytochrome P450"/>
    <property type="match status" value="1"/>
</dbReference>
<evidence type="ECO:0000256" key="14">
    <source>
        <dbReference type="SAM" id="Phobius"/>
    </source>
</evidence>
<gene>
    <name evidence="15" type="ORF">NP233_g1781</name>
</gene>
<evidence type="ECO:0000256" key="6">
    <source>
        <dbReference type="ARBA" id="ARBA00022692"/>
    </source>
</evidence>
<dbReference type="InterPro" id="IPR001128">
    <property type="entry name" value="Cyt_P450"/>
</dbReference>
<comment type="subcellular location">
    <subcellularLocation>
        <location evidence="2">Membrane</location>
    </subcellularLocation>
</comment>
<feature type="transmembrane region" description="Helical" evidence="14">
    <location>
        <begin position="50"/>
        <end position="71"/>
    </location>
</feature>
<dbReference type="InterPro" id="IPR002401">
    <property type="entry name" value="Cyt_P450_E_grp-I"/>
</dbReference>
<dbReference type="AlphaFoldDB" id="A0AAD5VZE3"/>